<name>X1E741_9ZZZZ</name>
<accession>X1E741</accession>
<gene>
    <name evidence="6" type="ORF">S01H4_40183</name>
</gene>
<dbReference type="PROSITE" id="PS00680">
    <property type="entry name" value="MAP_1"/>
    <property type="match status" value="1"/>
</dbReference>
<dbReference type="GO" id="GO:0070006">
    <property type="term" value="F:metalloaminopeptidase activity"/>
    <property type="evidence" value="ECO:0007669"/>
    <property type="project" value="InterPro"/>
</dbReference>
<proteinExistence type="predicted"/>
<dbReference type="GO" id="GO:0006508">
    <property type="term" value="P:proteolysis"/>
    <property type="evidence" value="ECO:0007669"/>
    <property type="project" value="UniProtKB-KW"/>
</dbReference>
<dbReference type="InterPro" id="IPR036005">
    <property type="entry name" value="Creatinase/aminopeptidase-like"/>
</dbReference>
<dbReference type="Pfam" id="PF00557">
    <property type="entry name" value="Peptidase_M24"/>
    <property type="match status" value="1"/>
</dbReference>
<keyword evidence="3" id="KW-0479">Metal-binding</keyword>
<dbReference type="InterPro" id="IPR000994">
    <property type="entry name" value="Pept_M24"/>
</dbReference>
<evidence type="ECO:0000256" key="4">
    <source>
        <dbReference type="ARBA" id="ARBA00022801"/>
    </source>
</evidence>
<dbReference type="SUPFAM" id="SSF55920">
    <property type="entry name" value="Creatinase/aminopeptidase"/>
    <property type="match status" value="1"/>
</dbReference>
<organism evidence="6">
    <name type="scientific">marine sediment metagenome</name>
    <dbReference type="NCBI Taxonomy" id="412755"/>
    <lineage>
        <taxon>unclassified sequences</taxon>
        <taxon>metagenomes</taxon>
        <taxon>ecological metagenomes</taxon>
    </lineage>
</organism>
<dbReference type="Gene3D" id="3.90.230.10">
    <property type="entry name" value="Creatinase/methionine aminopeptidase superfamily"/>
    <property type="match status" value="1"/>
</dbReference>
<evidence type="ECO:0000313" key="6">
    <source>
        <dbReference type="EMBL" id="GAH04453.1"/>
    </source>
</evidence>
<evidence type="ECO:0000256" key="2">
    <source>
        <dbReference type="ARBA" id="ARBA00022670"/>
    </source>
</evidence>
<reference evidence="6" key="1">
    <citation type="journal article" date="2014" name="Front. Microbiol.">
        <title>High frequency of phylogenetically diverse reductive dehalogenase-homologous genes in deep subseafloor sedimentary metagenomes.</title>
        <authorList>
            <person name="Kawai M."/>
            <person name="Futagami T."/>
            <person name="Toyoda A."/>
            <person name="Takaki Y."/>
            <person name="Nishi S."/>
            <person name="Hori S."/>
            <person name="Arai W."/>
            <person name="Tsubouchi T."/>
            <person name="Morono Y."/>
            <person name="Uchiyama I."/>
            <person name="Ito T."/>
            <person name="Fujiyama A."/>
            <person name="Inagaki F."/>
            <person name="Takami H."/>
        </authorList>
    </citation>
    <scope>NUCLEOTIDE SEQUENCE</scope>
    <source>
        <strain evidence="6">Expedition CK06-06</strain>
    </source>
</reference>
<dbReference type="PRINTS" id="PR00599">
    <property type="entry name" value="MAPEPTIDASE"/>
</dbReference>
<dbReference type="InterPro" id="IPR001714">
    <property type="entry name" value="Pept_M24_MAP"/>
</dbReference>
<keyword evidence="4" id="KW-0378">Hydrolase</keyword>
<dbReference type="NCBIfam" id="TIGR00500">
    <property type="entry name" value="met_pdase_I"/>
    <property type="match status" value="1"/>
</dbReference>
<evidence type="ECO:0000256" key="3">
    <source>
        <dbReference type="ARBA" id="ARBA00022723"/>
    </source>
</evidence>
<keyword evidence="2" id="KW-0645">Protease</keyword>
<protein>
    <recommendedName>
        <fullName evidence="5">Peptidase M24 domain-containing protein</fullName>
    </recommendedName>
</protein>
<dbReference type="GO" id="GO:0046872">
    <property type="term" value="F:metal ion binding"/>
    <property type="evidence" value="ECO:0007669"/>
    <property type="project" value="UniProtKB-KW"/>
</dbReference>
<dbReference type="PANTHER" id="PTHR43330">
    <property type="entry name" value="METHIONINE AMINOPEPTIDASE"/>
    <property type="match status" value="1"/>
</dbReference>
<comment type="caution">
    <text evidence="6">The sequence shown here is derived from an EMBL/GenBank/DDBJ whole genome shotgun (WGS) entry which is preliminary data.</text>
</comment>
<dbReference type="GO" id="GO:0005829">
    <property type="term" value="C:cytosol"/>
    <property type="evidence" value="ECO:0007669"/>
    <property type="project" value="TreeGrafter"/>
</dbReference>
<evidence type="ECO:0000256" key="1">
    <source>
        <dbReference type="ARBA" id="ARBA00022438"/>
    </source>
</evidence>
<dbReference type="EMBL" id="BART01021852">
    <property type="protein sequence ID" value="GAH04453.1"/>
    <property type="molecule type" value="Genomic_DNA"/>
</dbReference>
<feature type="domain" description="Peptidase M24" evidence="5">
    <location>
        <begin position="1"/>
        <end position="170"/>
    </location>
</feature>
<sequence>MCHGIPHSKEKLVDGDIINVDISTYLPVKNGFHGDTSAMFYIGAPSTEAQKLVEVTRECLYEGLDVIRPGAWTGDIGAAIQEHAEANGFSVAEDFVGHGVGKVFHGDPQIRHHGEKGSGVLITEGMIFTVEPIINQGTKGYKILREDDWTVLTEDGKPSAQFEHTVLVTESGFENLTARDRVLRQSEIFSTMGPSLSNRSLT</sequence>
<dbReference type="AlphaFoldDB" id="X1E741"/>
<keyword evidence="1" id="KW-0031">Aminopeptidase</keyword>
<dbReference type="InterPro" id="IPR002467">
    <property type="entry name" value="Pept_M24A_MAP1"/>
</dbReference>
<dbReference type="PANTHER" id="PTHR43330:SF27">
    <property type="entry name" value="METHIONINE AMINOPEPTIDASE"/>
    <property type="match status" value="1"/>
</dbReference>
<evidence type="ECO:0000259" key="5">
    <source>
        <dbReference type="Pfam" id="PF00557"/>
    </source>
</evidence>